<dbReference type="GO" id="GO:0008294">
    <property type="term" value="F:calcium- and calmodulin-responsive adenylate cyclase activity"/>
    <property type="evidence" value="ECO:0007669"/>
    <property type="project" value="InterPro"/>
</dbReference>
<sequence>MIKYGRAACDLTGIPELHAKVFQSVADLTGNVISSRAVGIYATGLILEGYASKGFHNKAKSCNWGPMAGFVLDDPRFTKVGGTEDGRREQANALKHAINDYNAIEVPLYISEDRRKWLAAQRLITFIDRDIDSYTYRGVSPWGLSLDFKLKRERPSGANEKMWAVLYKSADRCSVRAGAAVAEWTPVMAMRDPMCAIPADNYRAATTGDYDLFALWARRANYNPDILDRRMVSHTVLEDNIRNRVMNTGEDAHLGNMTLRLHQIRNLLNQGFQGAGYMGGNMVHHSDEGGRPFVRDIDLPIFAVVPGRSQCFAIETVPDLRQFITAELNGEFAPVFSPGWMKQLVFGSDINAANALHAELSRKLEIIRRRF</sequence>
<evidence type="ECO:0000313" key="3">
    <source>
        <dbReference type="Proteomes" id="UP000219452"/>
    </source>
</evidence>
<dbReference type="InterPro" id="IPR035099">
    <property type="entry name" value="Anthrax_toxin_C-terminal"/>
</dbReference>
<name>A0A286G4W8_9BACT</name>
<dbReference type="SUPFAM" id="SSF81298">
    <property type="entry name" value="Adenylylcyclase toxin (the edema factor)"/>
    <property type="match status" value="1"/>
</dbReference>
<dbReference type="Gene3D" id="3.30.70.1720">
    <property type="match status" value="1"/>
</dbReference>
<keyword evidence="3" id="KW-1185">Reference proteome</keyword>
<dbReference type="InterPro" id="IPR005165">
    <property type="entry name" value="Anthrax_toxin_edema_cen"/>
</dbReference>
<dbReference type="RefSeq" id="WP_179830201.1">
    <property type="nucleotide sequence ID" value="NZ_OCNH01000002.1"/>
</dbReference>
<proteinExistence type="predicted"/>
<organism evidence="2 3">
    <name type="scientific">Spirosoma fluviale</name>
    <dbReference type="NCBI Taxonomy" id="1597977"/>
    <lineage>
        <taxon>Bacteria</taxon>
        <taxon>Pseudomonadati</taxon>
        <taxon>Bacteroidota</taxon>
        <taxon>Cytophagia</taxon>
        <taxon>Cytophagales</taxon>
        <taxon>Cytophagaceae</taxon>
        <taxon>Spirosoma</taxon>
    </lineage>
</organism>
<dbReference type="Gene3D" id="3.90.1760.10">
    <property type="entry name" value="Anthrax toxin, edema factor, central domain"/>
    <property type="match status" value="1"/>
</dbReference>
<reference evidence="3" key="1">
    <citation type="submission" date="2017-09" db="EMBL/GenBank/DDBJ databases">
        <authorList>
            <person name="Varghese N."/>
            <person name="Submissions S."/>
        </authorList>
    </citation>
    <scope>NUCLEOTIDE SEQUENCE [LARGE SCALE GENOMIC DNA]</scope>
    <source>
        <strain evidence="3">DSM 29961</strain>
    </source>
</reference>
<dbReference type="GO" id="GO:0005576">
    <property type="term" value="C:extracellular region"/>
    <property type="evidence" value="ECO:0007669"/>
    <property type="project" value="InterPro"/>
</dbReference>
<evidence type="ECO:0000313" key="2">
    <source>
        <dbReference type="EMBL" id="SOD90024.1"/>
    </source>
</evidence>
<dbReference type="Proteomes" id="UP000219452">
    <property type="component" value="Unassembled WGS sequence"/>
</dbReference>
<gene>
    <name evidence="2" type="ORF">SAMN06269250_3271</name>
</gene>
<accession>A0A286G4W8</accession>
<protein>
    <submittedName>
        <fullName evidence="2">Toxin LF subunit</fullName>
    </submittedName>
</protein>
<dbReference type="AlphaFoldDB" id="A0A286G4W8"/>
<evidence type="ECO:0000259" key="1">
    <source>
        <dbReference type="Pfam" id="PF03497"/>
    </source>
</evidence>
<feature type="domain" description="Anthrax toxin edema factor central" evidence="1">
    <location>
        <begin position="8"/>
        <end position="119"/>
    </location>
</feature>
<dbReference type="EMBL" id="OCNH01000002">
    <property type="protein sequence ID" value="SOD90024.1"/>
    <property type="molecule type" value="Genomic_DNA"/>
</dbReference>
<dbReference type="InterPro" id="IPR037017">
    <property type="entry name" value="Anthrax_toxin_edema_cen_sf"/>
</dbReference>
<dbReference type="Pfam" id="PF03497">
    <property type="entry name" value="Anthrax_toxA"/>
    <property type="match status" value="1"/>
</dbReference>